<reference evidence="2 3" key="1">
    <citation type="submission" date="2020-03" db="EMBL/GenBank/DDBJ databases">
        <title>Genomic Encyclopedia of Type Strains, Phase IV (KMG-IV): sequencing the most valuable type-strain genomes for metagenomic binning, comparative biology and taxonomic classification.</title>
        <authorList>
            <person name="Goeker M."/>
        </authorList>
    </citation>
    <scope>NUCLEOTIDE SEQUENCE [LARGE SCALE GENOMIC DNA]</scope>
    <source>
        <strain evidence="2 3">DSM 24233</strain>
    </source>
</reference>
<proteinExistence type="inferred from homology"/>
<comment type="caution">
    <text evidence="2">The sequence shown here is derived from an EMBL/GenBank/DDBJ whole genome shotgun (WGS) entry which is preliminary data.</text>
</comment>
<dbReference type="AlphaFoldDB" id="A0A846QSP2"/>
<dbReference type="Pfam" id="PF01894">
    <property type="entry name" value="YjbQ"/>
    <property type="match status" value="1"/>
</dbReference>
<dbReference type="InterPro" id="IPR035917">
    <property type="entry name" value="YjbQ-like_sf"/>
</dbReference>
<gene>
    <name evidence="2" type="ORF">GGQ74_001867</name>
</gene>
<comment type="similarity">
    <text evidence="1">Belongs to the UPF0047 family.</text>
</comment>
<protein>
    <submittedName>
        <fullName evidence="2">Secondary thiamine-phosphate synthase enzyme</fullName>
    </submittedName>
</protein>
<keyword evidence="3" id="KW-1185">Reference proteome</keyword>
<evidence type="ECO:0000256" key="1">
    <source>
        <dbReference type="ARBA" id="ARBA00005534"/>
    </source>
</evidence>
<dbReference type="InterPro" id="IPR001602">
    <property type="entry name" value="UPF0047_YjbQ-like"/>
</dbReference>
<dbReference type="Proteomes" id="UP000580856">
    <property type="component" value="Unassembled WGS sequence"/>
</dbReference>
<dbReference type="RefSeq" id="WP_167941280.1">
    <property type="nucleotide sequence ID" value="NZ_JAATJA010000002.1"/>
</dbReference>
<dbReference type="PIRSF" id="PIRSF004681">
    <property type="entry name" value="UCP004681"/>
    <property type="match status" value="1"/>
</dbReference>
<dbReference type="NCBIfam" id="TIGR00149">
    <property type="entry name" value="TIGR00149_YjbQ"/>
    <property type="match status" value="1"/>
</dbReference>
<dbReference type="EMBL" id="JAATJA010000002">
    <property type="protein sequence ID" value="NJB68194.1"/>
    <property type="molecule type" value="Genomic_DNA"/>
</dbReference>
<dbReference type="PANTHER" id="PTHR30615:SF8">
    <property type="entry name" value="UPF0047 PROTEIN C4A8.02C"/>
    <property type="match status" value="1"/>
</dbReference>
<organism evidence="2 3">
    <name type="scientific">Desulfobaculum xiamenense</name>
    <dbReference type="NCBI Taxonomy" id="995050"/>
    <lineage>
        <taxon>Bacteria</taxon>
        <taxon>Pseudomonadati</taxon>
        <taxon>Thermodesulfobacteriota</taxon>
        <taxon>Desulfovibrionia</taxon>
        <taxon>Desulfovibrionales</taxon>
        <taxon>Desulfovibrionaceae</taxon>
        <taxon>Desulfobaculum</taxon>
    </lineage>
</organism>
<dbReference type="PANTHER" id="PTHR30615">
    <property type="entry name" value="UNCHARACTERIZED PROTEIN YJBQ-RELATED"/>
    <property type="match status" value="1"/>
</dbReference>
<evidence type="ECO:0000313" key="2">
    <source>
        <dbReference type="EMBL" id="NJB68194.1"/>
    </source>
</evidence>
<dbReference type="SUPFAM" id="SSF111038">
    <property type="entry name" value="YjbQ-like"/>
    <property type="match status" value="1"/>
</dbReference>
<evidence type="ECO:0000313" key="3">
    <source>
        <dbReference type="Proteomes" id="UP000580856"/>
    </source>
</evidence>
<dbReference type="Gene3D" id="2.60.120.460">
    <property type="entry name" value="YjbQ-like"/>
    <property type="match status" value="1"/>
</dbReference>
<accession>A0A846QSP2</accession>
<name>A0A846QSP2_9BACT</name>
<sequence>MEKMTIVTHMREELVNVTSALNERIRERGWDNGAVVLWCPHTTGALTVNEAADPDVARDIVVGMRGLVPHRGDYRHAEGNSDAHIKTSLFGPGLTLIVDGGRLQLGTWQGVYFCEFDGPRTRSLWMQWLQG</sequence>